<dbReference type="EMBL" id="LCLS01000047">
    <property type="protein sequence ID" value="KKU19860.1"/>
    <property type="molecule type" value="Genomic_DNA"/>
</dbReference>
<dbReference type="InterPro" id="IPR036583">
    <property type="entry name" value="23S_rRNA_IVS_sf"/>
</dbReference>
<proteinExistence type="predicted"/>
<dbReference type="Proteomes" id="UP000034107">
    <property type="component" value="Unassembled WGS sequence"/>
</dbReference>
<reference evidence="1 2" key="1">
    <citation type="journal article" date="2015" name="Nature">
        <title>rRNA introns, odd ribosomes, and small enigmatic genomes across a large radiation of phyla.</title>
        <authorList>
            <person name="Brown C.T."/>
            <person name="Hug L.A."/>
            <person name="Thomas B.C."/>
            <person name="Sharon I."/>
            <person name="Castelle C.J."/>
            <person name="Singh A."/>
            <person name="Wilkins M.J."/>
            <person name="Williams K.H."/>
            <person name="Banfield J.F."/>
        </authorList>
    </citation>
    <scope>NUCLEOTIDE SEQUENCE [LARGE SCALE GENOMIC DNA]</scope>
</reference>
<dbReference type="Gene3D" id="1.20.1440.60">
    <property type="entry name" value="23S rRNA-intervening sequence"/>
    <property type="match status" value="1"/>
</dbReference>
<accession>A0A0G1RG11</accession>
<name>A0A0G1RG11_9BACT</name>
<evidence type="ECO:0008006" key="3">
    <source>
        <dbReference type="Google" id="ProtNLM"/>
    </source>
</evidence>
<dbReference type="AlphaFoldDB" id="A0A0G1RG11"/>
<organism evidence="1 2">
    <name type="scientific">Candidatus Nomurabacteria bacterium GW2011_GWA1_46_11</name>
    <dbReference type="NCBI Taxonomy" id="1618732"/>
    <lineage>
        <taxon>Bacteria</taxon>
        <taxon>Candidatus Nomuraibacteriota</taxon>
    </lineage>
</organism>
<evidence type="ECO:0000313" key="1">
    <source>
        <dbReference type="EMBL" id="KKU19860.1"/>
    </source>
</evidence>
<protein>
    <recommendedName>
        <fullName evidence="3">S23 ribosomal protein</fullName>
    </recommendedName>
</protein>
<sequence length="56" mass="6684">MPLLCKARIKIEVLKRLIRMTPDLNIIQIQKYVELESELQEISKMTNGWIKYLHNS</sequence>
<evidence type="ECO:0000313" key="2">
    <source>
        <dbReference type="Proteomes" id="UP000034107"/>
    </source>
</evidence>
<comment type="caution">
    <text evidence="1">The sequence shown here is derived from an EMBL/GenBank/DDBJ whole genome shotgun (WGS) entry which is preliminary data.</text>
</comment>
<gene>
    <name evidence="1" type="ORF">UX31_C0047G0006</name>
</gene>